<dbReference type="InterPro" id="IPR015889">
    <property type="entry name" value="Intradiol_dOase_core"/>
</dbReference>
<accession>A0A917ZHR4</accession>
<dbReference type="PROSITE" id="PS51257">
    <property type="entry name" value="PROKAR_LIPOPROTEIN"/>
    <property type="match status" value="1"/>
</dbReference>
<evidence type="ECO:0000313" key="7">
    <source>
        <dbReference type="Proteomes" id="UP000599578"/>
    </source>
</evidence>
<keyword evidence="7" id="KW-1185">Reference proteome</keyword>
<dbReference type="NCBIfam" id="TIGR01409">
    <property type="entry name" value="TAT_signal_seq"/>
    <property type="match status" value="1"/>
</dbReference>
<dbReference type="SUPFAM" id="SSF49482">
    <property type="entry name" value="Aromatic compound dioxygenase"/>
    <property type="match status" value="1"/>
</dbReference>
<comment type="caution">
    <text evidence="6">The sequence shown here is derived from an EMBL/GenBank/DDBJ whole genome shotgun (WGS) entry which is preliminary data.</text>
</comment>
<evidence type="ECO:0000259" key="5">
    <source>
        <dbReference type="PROSITE" id="PS00083"/>
    </source>
</evidence>
<dbReference type="InterPro" id="IPR039387">
    <property type="entry name" value="3_4-PCD"/>
</dbReference>
<dbReference type="PANTHER" id="PTHR33711:SF9">
    <property type="entry name" value="PROTOCATECHUATE 3,4-DIOXYGENASE ALPHA CHAIN"/>
    <property type="match status" value="1"/>
</dbReference>
<evidence type="ECO:0000256" key="4">
    <source>
        <dbReference type="ARBA" id="ARBA00023002"/>
    </source>
</evidence>
<dbReference type="GO" id="GO:0008199">
    <property type="term" value="F:ferric iron binding"/>
    <property type="evidence" value="ECO:0007669"/>
    <property type="project" value="InterPro"/>
</dbReference>
<dbReference type="RefSeq" id="WP_188860760.1">
    <property type="nucleotide sequence ID" value="NZ_BMLT01000005.1"/>
</dbReference>
<evidence type="ECO:0000256" key="3">
    <source>
        <dbReference type="ARBA" id="ARBA00022964"/>
    </source>
</evidence>
<dbReference type="Pfam" id="PF00775">
    <property type="entry name" value="Dioxygenase_C"/>
    <property type="match status" value="1"/>
</dbReference>
<dbReference type="InterPro" id="IPR000627">
    <property type="entry name" value="Intradiol_dOase_C"/>
</dbReference>
<feature type="domain" description="Intradiol ring-cleavage dioxygenases" evidence="5">
    <location>
        <begin position="78"/>
        <end position="106"/>
    </location>
</feature>
<comment type="similarity">
    <text evidence="1">Belongs to the intradiol ring-cleavage dioxygenase family.</text>
</comment>
<dbReference type="InterPro" id="IPR050770">
    <property type="entry name" value="Intradiol_RC_Dioxygenase"/>
</dbReference>
<evidence type="ECO:0000256" key="2">
    <source>
        <dbReference type="ARBA" id="ARBA00022729"/>
    </source>
</evidence>
<dbReference type="CDD" id="cd03459">
    <property type="entry name" value="3_4-PCD"/>
    <property type="match status" value="1"/>
</dbReference>
<proteinExistence type="inferred from homology"/>
<protein>
    <submittedName>
        <fullName evidence="6">Protocatechuate 3,4-dioxygenase subunit beta</fullName>
    </submittedName>
</protein>
<dbReference type="PANTHER" id="PTHR33711">
    <property type="entry name" value="DIOXYGENASE, PUTATIVE (AFU_ORTHOLOGUE AFUA_2G02910)-RELATED"/>
    <property type="match status" value="1"/>
</dbReference>
<sequence>MNRQSQTRRRFLQSLGTGVACLGAQSLWLPGAFAEQLTATVRQTEGPFYPDRLPIDRDNDLLIVDDSLTPADGIAVHLHGRILDLRGRPLHGALVEIWQVDSKGVYLHSGSFGHARRDSHFQGYGRFETGSDGKYYFRTLRPVPYPGRTPHIHVAVSRPGQPRFTTQCYIRGEAQNLRDGLFTRIPAALRETVLTDFVPRPESPLEQNARFDIVLGLTPAG</sequence>
<dbReference type="InterPro" id="IPR019546">
    <property type="entry name" value="TAT_signal_bac_arc"/>
</dbReference>
<organism evidence="6 7">
    <name type="scientific">Marinobacterium nitratireducens</name>
    <dbReference type="NCBI Taxonomy" id="518897"/>
    <lineage>
        <taxon>Bacteria</taxon>
        <taxon>Pseudomonadati</taxon>
        <taxon>Pseudomonadota</taxon>
        <taxon>Gammaproteobacteria</taxon>
        <taxon>Oceanospirillales</taxon>
        <taxon>Oceanospirillaceae</taxon>
        <taxon>Marinobacterium</taxon>
    </lineage>
</organism>
<dbReference type="AlphaFoldDB" id="A0A917ZHR4"/>
<dbReference type="Proteomes" id="UP000599578">
    <property type="component" value="Unassembled WGS sequence"/>
</dbReference>
<name>A0A917ZHR4_9GAMM</name>
<evidence type="ECO:0000313" key="6">
    <source>
        <dbReference type="EMBL" id="GGO82254.1"/>
    </source>
</evidence>
<dbReference type="PROSITE" id="PS00083">
    <property type="entry name" value="INTRADIOL_DIOXYGENAS"/>
    <property type="match status" value="1"/>
</dbReference>
<reference evidence="6 7" key="1">
    <citation type="journal article" date="2014" name="Int. J. Syst. Evol. Microbiol.">
        <title>Complete genome sequence of Corynebacterium casei LMG S-19264T (=DSM 44701T), isolated from a smear-ripened cheese.</title>
        <authorList>
            <consortium name="US DOE Joint Genome Institute (JGI-PGF)"/>
            <person name="Walter F."/>
            <person name="Albersmeier A."/>
            <person name="Kalinowski J."/>
            <person name="Ruckert C."/>
        </authorList>
    </citation>
    <scope>NUCLEOTIDE SEQUENCE [LARGE SCALE GENOMIC DNA]</scope>
    <source>
        <strain evidence="6 7">CGMCC 1.7286</strain>
    </source>
</reference>
<dbReference type="GO" id="GO:0018578">
    <property type="term" value="F:protocatechuate 3,4-dioxygenase activity"/>
    <property type="evidence" value="ECO:0007669"/>
    <property type="project" value="InterPro"/>
</dbReference>
<evidence type="ECO:0000256" key="1">
    <source>
        <dbReference type="ARBA" id="ARBA00007825"/>
    </source>
</evidence>
<keyword evidence="4" id="KW-0560">Oxidoreductase</keyword>
<dbReference type="EMBL" id="BMLT01000005">
    <property type="protein sequence ID" value="GGO82254.1"/>
    <property type="molecule type" value="Genomic_DNA"/>
</dbReference>
<gene>
    <name evidence="6" type="primary">pcxB</name>
    <name evidence="6" type="ORF">GCM10011348_23210</name>
</gene>
<dbReference type="PROSITE" id="PS51318">
    <property type="entry name" value="TAT"/>
    <property type="match status" value="1"/>
</dbReference>
<dbReference type="Gene3D" id="2.60.130.10">
    <property type="entry name" value="Aromatic compound dioxygenase"/>
    <property type="match status" value="1"/>
</dbReference>
<keyword evidence="3" id="KW-0223">Dioxygenase</keyword>
<dbReference type="InterPro" id="IPR006311">
    <property type="entry name" value="TAT_signal"/>
</dbReference>
<keyword evidence="2" id="KW-0732">Signal</keyword>